<keyword evidence="3" id="KW-1185">Reference proteome</keyword>
<feature type="compositionally biased region" description="Basic and acidic residues" evidence="1">
    <location>
        <begin position="811"/>
        <end position="826"/>
    </location>
</feature>
<feature type="compositionally biased region" description="Low complexity" evidence="1">
    <location>
        <begin position="487"/>
        <end position="512"/>
    </location>
</feature>
<gene>
    <name evidence="2" type="ORF">BDZ90DRAFT_229734</name>
</gene>
<evidence type="ECO:0000256" key="1">
    <source>
        <dbReference type="SAM" id="MobiDB-lite"/>
    </source>
</evidence>
<dbReference type="RefSeq" id="XP_025365345.1">
    <property type="nucleotide sequence ID" value="XM_025505192.1"/>
</dbReference>
<reference evidence="2 3" key="1">
    <citation type="journal article" date="2018" name="Mol. Biol. Evol.">
        <title>Broad Genomic Sampling Reveals a Smut Pathogenic Ancestry of the Fungal Clade Ustilaginomycotina.</title>
        <authorList>
            <person name="Kijpornyongpan T."/>
            <person name="Mondo S.J."/>
            <person name="Barry K."/>
            <person name="Sandor L."/>
            <person name="Lee J."/>
            <person name="Lipzen A."/>
            <person name="Pangilinan J."/>
            <person name="LaButti K."/>
            <person name="Hainaut M."/>
            <person name="Henrissat B."/>
            <person name="Grigoriev I.V."/>
            <person name="Spatafora J.W."/>
            <person name="Aime M.C."/>
        </authorList>
    </citation>
    <scope>NUCLEOTIDE SEQUENCE [LARGE SCALE GENOMIC DNA]</scope>
    <source>
        <strain evidence="2 3">MCA 5214</strain>
    </source>
</reference>
<feature type="compositionally biased region" description="Low complexity" evidence="1">
    <location>
        <begin position="403"/>
        <end position="415"/>
    </location>
</feature>
<feature type="region of interest" description="Disordered" evidence="1">
    <location>
        <begin position="1"/>
        <end position="21"/>
    </location>
</feature>
<feature type="compositionally biased region" description="Low complexity" evidence="1">
    <location>
        <begin position="707"/>
        <end position="717"/>
    </location>
</feature>
<feature type="compositionally biased region" description="Basic and acidic residues" evidence="1">
    <location>
        <begin position="834"/>
        <end position="880"/>
    </location>
</feature>
<dbReference type="GeneID" id="37027015"/>
<feature type="compositionally biased region" description="Polar residues" evidence="1">
    <location>
        <begin position="799"/>
        <end position="810"/>
    </location>
</feature>
<feature type="compositionally biased region" description="Low complexity" evidence="1">
    <location>
        <begin position="1"/>
        <end position="12"/>
    </location>
</feature>
<feature type="compositionally biased region" description="Low complexity" evidence="1">
    <location>
        <begin position="351"/>
        <end position="373"/>
    </location>
</feature>
<feature type="compositionally biased region" description="Low complexity" evidence="1">
    <location>
        <begin position="657"/>
        <end position="683"/>
    </location>
</feature>
<proteinExistence type="predicted"/>
<organism evidence="2 3">
    <name type="scientific">Jaminaea rosea</name>
    <dbReference type="NCBI Taxonomy" id="1569628"/>
    <lineage>
        <taxon>Eukaryota</taxon>
        <taxon>Fungi</taxon>
        <taxon>Dikarya</taxon>
        <taxon>Basidiomycota</taxon>
        <taxon>Ustilaginomycotina</taxon>
        <taxon>Exobasidiomycetes</taxon>
        <taxon>Microstromatales</taxon>
        <taxon>Microstromatales incertae sedis</taxon>
        <taxon>Jaminaea</taxon>
    </lineage>
</organism>
<dbReference type="EMBL" id="KZ819662">
    <property type="protein sequence ID" value="PWN30733.1"/>
    <property type="molecule type" value="Genomic_DNA"/>
</dbReference>
<feature type="compositionally biased region" description="Polar residues" evidence="1">
    <location>
        <begin position="518"/>
        <end position="533"/>
    </location>
</feature>
<feature type="region of interest" description="Disordered" evidence="1">
    <location>
        <begin position="235"/>
        <end position="905"/>
    </location>
</feature>
<feature type="compositionally biased region" description="Low complexity" evidence="1">
    <location>
        <begin position="299"/>
        <end position="322"/>
    </location>
</feature>
<feature type="compositionally biased region" description="Polar residues" evidence="1">
    <location>
        <begin position="192"/>
        <end position="203"/>
    </location>
</feature>
<feature type="compositionally biased region" description="Pro residues" evidence="1">
    <location>
        <begin position="540"/>
        <end position="550"/>
    </location>
</feature>
<protein>
    <submittedName>
        <fullName evidence="2">Uncharacterized protein</fullName>
    </submittedName>
</protein>
<evidence type="ECO:0000313" key="2">
    <source>
        <dbReference type="EMBL" id="PWN30733.1"/>
    </source>
</evidence>
<dbReference type="AlphaFoldDB" id="A0A316V3G2"/>
<dbReference type="Proteomes" id="UP000245884">
    <property type="component" value="Unassembled WGS sequence"/>
</dbReference>
<sequence length="905" mass="93721">MAQAGPSRLGGSEPPGGGPAPLIRLRSKAPLPLFTCPHPIPAASSTIGDSLKLSVLRLLTGEVNERSSTAPMTESELLKLRTIHGWRMEMIALELRQNVLIAPETRDRIGEGVEDDMEGFELADDADCGLLEADDEVLIRLKPAFSLADLHLPTLAANHHYALPAGALTRAGTLSSPPPYSQVNVKRAAEPSSHSSSVQGQPNVNFHARQWRSYANGPRVVTAGAVTNSTPAEIKEAKRAARATSNPALAGPSRPLGLGMGVEPPAAIPSATTYKQPPAKQRKSKSTSVDQGPSAPAQSSLVPLVSPPLSANTPAPSSSAAAAPPPPPAQRKASASRLAPIRSGSATDRNASGATPPSPATASHFAVGSTSNGSTGGGADSMPLTALVIGPGVQGTVGRGSNAAMGHAGPAAQAGNGTPSSSDVAGDYGNAKAFASFTAAGGEVQHRSKPPRRQSSSHSTAEDKRKVSQHGRTRSQEVAGEEGGDAGEPARMAVEAAQKRAAAARAALQAAANGGYGTESSAIVSSPDPSAQKETVAPLSSPPVSPPAPVPKASRPAGGKERKASSSSANKPRRERVELPEPPVLPPITNLAPFPGAQGERQRETLPPMPTPADVGRGAPALGRKESSNRGVGEVQNGHAPQRRPTLDERLPSSSDAGTPGAGTPTPTTSRSVSPVVVARRPSGNGRLASTGAESNGSGTSKKEGGTSRLARLAAPGLGLGGFGRKSSKTSVPKATADEDANGDGGVEELASNPTEVQLHDADSHANGVESSAIASREDDTPPSSAKLSKAERRYLDYQKQQQAEVSRQQAAERDRLAAMEREKREKRERRKKREEEERERKQKEKDEVWQEIRRRAAVEKEKEKERERAARPGGMDRKQSSASGVVAAAENDGGQGEPLSGGRS</sequence>
<feature type="region of interest" description="Disordered" evidence="1">
    <location>
        <begin position="178"/>
        <end position="203"/>
    </location>
</feature>
<name>A0A316V3G2_9BASI</name>
<evidence type="ECO:0000313" key="3">
    <source>
        <dbReference type="Proteomes" id="UP000245884"/>
    </source>
</evidence>
<accession>A0A316V3G2</accession>
<dbReference type="OrthoDB" id="5212574at2759"/>